<keyword evidence="2" id="KW-0812">Transmembrane</keyword>
<evidence type="ECO:0000313" key="4">
    <source>
        <dbReference type="EMBL" id="PIO68419.1"/>
    </source>
</evidence>
<feature type="transmembrane region" description="Helical" evidence="2">
    <location>
        <begin position="226"/>
        <end position="248"/>
    </location>
</feature>
<dbReference type="Proteomes" id="UP000230423">
    <property type="component" value="Unassembled WGS sequence"/>
</dbReference>
<evidence type="ECO:0000256" key="2">
    <source>
        <dbReference type="SAM" id="Phobius"/>
    </source>
</evidence>
<evidence type="ECO:0000313" key="5">
    <source>
        <dbReference type="Proteomes" id="UP000230423"/>
    </source>
</evidence>
<dbReference type="InterPro" id="IPR011701">
    <property type="entry name" value="MFS"/>
</dbReference>
<dbReference type="InterPro" id="IPR020846">
    <property type="entry name" value="MFS_dom"/>
</dbReference>
<proteinExistence type="predicted"/>
<dbReference type="EMBL" id="KZ347108">
    <property type="protein sequence ID" value="PIO68419.1"/>
    <property type="molecule type" value="Genomic_DNA"/>
</dbReference>
<feature type="transmembrane region" description="Helical" evidence="2">
    <location>
        <begin position="102"/>
        <end position="124"/>
    </location>
</feature>
<dbReference type="Pfam" id="PF07690">
    <property type="entry name" value="MFS_1"/>
    <property type="match status" value="1"/>
</dbReference>
<feature type="transmembrane region" description="Helical" evidence="2">
    <location>
        <begin position="197"/>
        <end position="219"/>
    </location>
</feature>
<keyword evidence="2" id="KW-1133">Transmembrane helix</keyword>
<dbReference type="SUPFAM" id="SSF103473">
    <property type="entry name" value="MFS general substrate transporter"/>
    <property type="match status" value="1"/>
</dbReference>
<feature type="non-terminal residue" evidence="4">
    <location>
        <position position="1"/>
    </location>
</feature>
<sequence>SFRGRYEYTPLEKSEITWAVAVGTIVGTVPINYWYIRSGARWPFFVSGMMSVLSTALLPTAAYMGLRYLLVFRFIQGLAYSADFAAIGILCVRWAPLSQMGLFISALTSFTSVSVIVTDPLTAWLCDSMLGWRSSFYFHAAFGFVVFVLWAILYVDDPHLHPNVSERELAKIQKEKTQAHIDRDSFVPYKEIITNEVVLVVWFNAFVELVSITMLYVYAPTYFNSALGFDVSSTGLLVSIAAFSHLIVKLAGGVISDSITCVSETNKMRIFNTFAVGFAGIFCLLIGVFDANWPRTGAALFTGYILCTGLNPGRSAVLIPVERALHSTFQTEQCRGFKDAEYWVVLYAPMEK</sequence>
<reference evidence="4 5" key="1">
    <citation type="submission" date="2015-09" db="EMBL/GenBank/DDBJ databases">
        <title>Draft genome of the parasitic nematode Teladorsagia circumcincta isolate WARC Sus (inbred).</title>
        <authorList>
            <person name="Mitreva M."/>
        </authorList>
    </citation>
    <scope>NUCLEOTIDE SEQUENCE [LARGE SCALE GENOMIC DNA]</scope>
    <source>
        <strain evidence="4 5">S</strain>
    </source>
</reference>
<dbReference type="InterPro" id="IPR036259">
    <property type="entry name" value="MFS_trans_sf"/>
</dbReference>
<keyword evidence="5" id="KW-1185">Reference proteome</keyword>
<protein>
    <submittedName>
        <fullName evidence="4">Transporter, major facilitator family protein</fullName>
    </submittedName>
</protein>
<feature type="transmembrane region" description="Helical" evidence="2">
    <location>
        <begin position="268"/>
        <end position="289"/>
    </location>
</feature>
<gene>
    <name evidence="4" type="ORF">TELCIR_09798</name>
</gene>
<dbReference type="AlphaFoldDB" id="A0A2G9UDV9"/>
<name>A0A2G9UDV9_TELCI</name>
<feature type="transmembrane region" description="Helical" evidence="2">
    <location>
        <begin position="136"/>
        <end position="155"/>
    </location>
</feature>
<dbReference type="OrthoDB" id="2985014at2759"/>
<dbReference type="PANTHER" id="PTHR45757">
    <property type="entry name" value="PROTEIN CBG23364-RELATED"/>
    <property type="match status" value="1"/>
</dbReference>
<feature type="transmembrane region" description="Helical" evidence="2">
    <location>
        <begin position="78"/>
        <end position="96"/>
    </location>
</feature>
<evidence type="ECO:0000256" key="1">
    <source>
        <dbReference type="ARBA" id="ARBA00004141"/>
    </source>
</evidence>
<evidence type="ECO:0000259" key="3">
    <source>
        <dbReference type="PROSITE" id="PS50850"/>
    </source>
</evidence>
<feature type="transmembrane region" description="Helical" evidence="2">
    <location>
        <begin position="42"/>
        <end position="66"/>
    </location>
</feature>
<dbReference type="Gene3D" id="1.20.1250.20">
    <property type="entry name" value="MFS general substrate transporter like domains"/>
    <property type="match status" value="2"/>
</dbReference>
<dbReference type="PROSITE" id="PS50850">
    <property type="entry name" value="MFS"/>
    <property type="match status" value="1"/>
</dbReference>
<dbReference type="GO" id="GO:0022857">
    <property type="term" value="F:transmembrane transporter activity"/>
    <property type="evidence" value="ECO:0007669"/>
    <property type="project" value="InterPro"/>
</dbReference>
<dbReference type="GO" id="GO:0016020">
    <property type="term" value="C:membrane"/>
    <property type="evidence" value="ECO:0007669"/>
    <property type="project" value="UniProtKB-SubCell"/>
</dbReference>
<organism evidence="4 5">
    <name type="scientific">Teladorsagia circumcincta</name>
    <name type="common">Brown stomach worm</name>
    <name type="synonym">Ostertagia circumcincta</name>
    <dbReference type="NCBI Taxonomy" id="45464"/>
    <lineage>
        <taxon>Eukaryota</taxon>
        <taxon>Metazoa</taxon>
        <taxon>Ecdysozoa</taxon>
        <taxon>Nematoda</taxon>
        <taxon>Chromadorea</taxon>
        <taxon>Rhabditida</taxon>
        <taxon>Rhabditina</taxon>
        <taxon>Rhabditomorpha</taxon>
        <taxon>Strongyloidea</taxon>
        <taxon>Trichostrongylidae</taxon>
        <taxon>Teladorsagia</taxon>
    </lineage>
</organism>
<feature type="transmembrane region" description="Helical" evidence="2">
    <location>
        <begin position="16"/>
        <end position="36"/>
    </location>
</feature>
<dbReference type="PANTHER" id="PTHR45757:SF17">
    <property type="entry name" value="MAJOR FACILITATOR SUPERFAMILY (MFS) PROFILE DOMAIN-CONTAINING PROTEIN"/>
    <property type="match status" value="1"/>
</dbReference>
<accession>A0A2G9UDV9</accession>
<feature type="domain" description="Major facilitator superfamily (MFS) profile" evidence="3">
    <location>
        <begin position="1"/>
        <end position="352"/>
    </location>
</feature>
<comment type="subcellular location">
    <subcellularLocation>
        <location evidence="1">Membrane</location>
        <topology evidence="1">Multi-pass membrane protein</topology>
    </subcellularLocation>
</comment>
<keyword evidence="2" id="KW-0472">Membrane</keyword>